<evidence type="ECO:0000313" key="3">
    <source>
        <dbReference type="Proteomes" id="UP001345963"/>
    </source>
</evidence>
<evidence type="ECO:0000256" key="1">
    <source>
        <dbReference type="SAM" id="Phobius"/>
    </source>
</evidence>
<name>A0ABU7C1H5_9TELE</name>
<keyword evidence="3" id="KW-1185">Reference proteome</keyword>
<proteinExistence type="predicted"/>
<accession>A0ABU7C1H5</accession>
<keyword evidence="1" id="KW-1133">Transmembrane helix</keyword>
<keyword evidence="1" id="KW-0472">Membrane</keyword>
<reference evidence="2 3" key="1">
    <citation type="submission" date="2021-07" db="EMBL/GenBank/DDBJ databases">
        <authorList>
            <person name="Palmer J.M."/>
        </authorList>
    </citation>
    <scope>NUCLEOTIDE SEQUENCE [LARGE SCALE GENOMIC DNA]</scope>
    <source>
        <strain evidence="2 3">AT_MEX2019</strain>
        <tissue evidence="2">Muscle</tissue>
    </source>
</reference>
<dbReference type="EMBL" id="JAHUTI010076329">
    <property type="protein sequence ID" value="MED6256567.1"/>
    <property type="molecule type" value="Genomic_DNA"/>
</dbReference>
<feature type="non-terminal residue" evidence="2">
    <location>
        <position position="1"/>
    </location>
</feature>
<sequence>TAPHLHLGLGIPAAVIIAVLCYRFRLSQSLSLNTCSSKVSLPKDKRRHWQKQSSSPR</sequence>
<organism evidence="2 3">
    <name type="scientific">Ataeniobius toweri</name>
    <dbReference type="NCBI Taxonomy" id="208326"/>
    <lineage>
        <taxon>Eukaryota</taxon>
        <taxon>Metazoa</taxon>
        <taxon>Chordata</taxon>
        <taxon>Craniata</taxon>
        <taxon>Vertebrata</taxon>
        <taxon>Euteleostomi</taxon>
        <taxon>Actinopterygii</taxon>
        <taxon>Neopterygii</taxon>
        <taxon>Teleostei</taxon>
        <taxon>Neoteleostei</taxon>
        <taxon>Acanthomorphata</taxon>
        <taxon>Ovalentaria</taxon>
        <taxon>Atherinomorphae</taxon>
        <taxon>Cyprinodontiformes</taxon>
        <taxon>Goodeidae</taxon>
        <taxon>Ataeniobius</taxon>
    </lineage>
</organism>
<keyword evidence="1" id="KW-0812">Transmembrane</keyword>
<gene>
    <name evidence="2" type="ORF">ATANTOWER_029179</name>
</gene>
<protein>
    <submittedName>
        <fullName evidence="2">Uncharacterized protein</fullName>
    </submittedName>
</protein>
<feature type="transmembrane region" description="Helical" evidence="1">
    <location>
        <begin position="6"/>
        <end position="24"/>
    </location>
</feature>
<evidence type="ECO:0000313" key="2">
    <source>
        <dbReference type="EMBL" id="MED6256567.1"/>
    </source>
</evidence>
<dbReference type="Proteomes" id="UP001345963">
    <property type="component" value="Unassembled WGS sequence"/>
</dbReference>
<comment type="caution">
    <text evidence="2">The sequence shown here is derived from an EMBL/GenBank/DDBJ whole genome shotgun (WGS) entry which is preliminary data.</text>
</comment>